<protein>
    <submittedName>
        <fullName evidence="1">Uncharacterized protein</fullName>
    </submittedName>
</protein>
<gene>
    <name evidence="1" type="ORF">METZ01_LOCUS489491</name>
</gene>
<sequence>MHRYTAEIIYHFECDLCHLWWSYAVSPTKLTNYNLTLSPDEKVHCMHCGQTKNVEIKPNSIIDDEERVSEI</sequence>
<dbReference type="AlphaFoldDB" id="A0A383CWC2"/>
<accession>A0A383CWC2</accession>
<organism evidence="1">
    <name type="scientific">marine metagenome</name>
    <dbReference type="NCBI Taxonomy" id="408172"/>
    <lineage>
        <taxon>unclassified sequences</taxon>
        <taxon>metagenomes</taxon>
        <taxon>ecological metagenomes</taxon>
    </lineage>
</organism>
<reference evidence="1" key="1">
    <citation type="submission" date="2018-05" db="EMBL/GenBank/DDBJ databases">
        <authorList>
            <person name="Lanie J.A."/>
            <person name="Ng W.-L."/>
            <person name="Kazmierczak K.M."/>
            <person name="Andrzejewski T.M."/>
            <person name="Davidsen T.M."/>
            <person name="Wayne K.J."/>
            <person name="Tettelin H."/>
            <person name="Glass J.I."/>
            <person name="Rusch D."/>
            <person name="Podicherti R."/>
            <person name="Tsui H.-C.T."/>
            <person name="Winkler M.E."/>
        </authorList>
    </citation>
    <scope>NUCLEOTIDE SEQUENCE</scope>
</reference>
<proteinExistence type="predicted"/>
<evidence type="ECO:0000313" key="1">
    <source>
        <dbReference type="EMBL" id="SVE36637.1"/>
    </source>
</evidence>
<name>A0A383CWC2_9ZZZZ</name>
<dbReference type="EMBL" id="UINC01212351">
    <property type="protein sequence ID" value="SVE36637.1"/>
    <property type="molecule type" value="Genomic_DNA"/>
</dbReference>